<feature type="transmembrane region" description="Helical" evidence="1">
    <location>
        <begin position="109"/>
        <end position="134"/>
    </location>
</feature>
<gene>
    <name evidence="2" type="ORF">IAD36_07680</name>
</gene>
<comment type="caution">
    <text evidence="2">The sequence shown here is derived from an EMBL/GenBank/DDBJ whole genome shotgun (WGS) entry which is preliminary data.</text>
</comment>
<dbReference type="Proteomes" id="UP000824238">
    <property type="component" value="Unassembled WGS sequence"/>
</dbReference>
<keyword evidence="1" id="KW-0472">Membrane</keyword>
<protein>
    <submittedName>
        <fullName evidence="2">Uncharacterized protein</fullName>
    </submittedName>
</protein>
<reference evidence="2" key="2">
    <citation type="journal article" date="2021" name="PeerJ">
        <title>Extensive microbial diversity within the chicken gut microbiome revealed by metagenomics and culture.</title>
        <authorList>
            <person name="Gilroy R."/>
            <person name="Ravi A."/>
            <person name="Getino M."/>
            <person name="Pursley I."/>
            <person name="Horton D.L."/>
            <person name="Alikhan N.F."/>
            <person name="Baker D."/>
            <person name="Gharbi K."/>
            <person name="Hall N."/>
            <person name="Watson M."/>
            <person name="Adriaenssens E.M."/>
            <person name="Foster-Nyarko E."/>
            <person name="Jarju S."/>
            <person name="Secka A."/>
            <person name="Antonio M."/>
            <person name="Oren A."/>
            <person name="Chaudhuri R.R."/>
            <person name="La Ragione R."/>
            <person name="Hildebrand F."/>
            <person name="Pallen M.J."/>
        </authorList>
    </citation>
    <scope>NUCLEOTIDE SEQUENCE</scope>
    <source>
        <strain evidence="2">ChiGjej3B3-7149</strain>
    </source>
</reference>
<keyword evidence="1" id="KW-0812">Transmembrane</keyword>
<organism evidence="2 3">
    <name type="scientific">Candidatus Scatomorpha intestinigallinarum</name>
    <dbReference type="NCBI Taxonomy" id="2840923"/>
    <lineage>
        <taxon>Bacteria</taxon>
        <taxon>Bacillati</taxon>
        <taxon>Bacillota</taxon>
        <taxon>Clostridia</taxon>
        <taxon>Eubacteriales</taxon>
        <taxon>Candidatus Scatomorpha</taxon>
    </lineage>
</organism>
<feature type="transmembrane region" description="Helical" evidence="1">
    <location>
        <begin position="215"/>
        <end position="237"/>
    </location>
</feature>
<feature type="transmembrane region" description="Helical" evidence="1">
    <location>
        <begin position="36"/>
        <end position="68"/>
    </location>
</feature>
<feature type="transmembrane region" description="Helical" evidence="1">
    <location>
        <begin position="173"/>
        <end position="194"/>
    </location>
</feature>
<accession>A0A9D1DM69</accession>
<sequence length="466" mass="50226">MDEKRLDSLLDEAVGAAPPEDVVRAVSPWRKAMVQVLWGLGLTAITFNFLGLNYILPSLGCALMLLGFRTLRGANCHFRLAYHAAALRCAMQALALGLGATAIRSEELNAALTVLSAIAVFGVTLGFWQGLIAAKAAVGLEPRAPAAGLLMLWYAAIYVLALVAMLLGGSISLLGVLMVAAFIGIVVSLSKLSRQLDEAGYAIEAAPVRLTDGQLCALLALIAAALMALGLLCFGHYHMDWEEQPARGEEAAAIAEKLLGLGMPEYVLADLADEDLLLCAEAEAVDAHVDEFSLDDGSALRSTGVAVRMPEEESWYEHWLLIQHFDWQGEASFPGTESIVLWAANRISNWWIDLKNPPHLRLLYTEDGESRVSSPAVCEPGDDGYTFSFGFSFPRGAEGARGYVCYSIEAASSVMTIVDSGINYRHQESLLQYPVRTALEGGRAFWLGQDALQFFSAEDGGVDFTS</sequence>
<evidence type="ECO:0000313" key="3">
    <source>
        <dbReference type="Proteomes" id="UP000824238"/>
    </source>
</evidence>
<evidence type="ECO:0000256" key="1">
    <source>
        <dbReference type="SAM" id="Phobius"/>
    </source>
</evidence>
<dbReference type="EMBL" id="DVHH01000183">
    <property type="protein sequence ID" value="HIR55454.1"/>
    <property type="molecule type" value="Genomic_DNA"/>
</dbReference>
<dbReference type="AlphaFoldDB" id="A0A9D1DM69"/>
<proteinExistence type="predicted"/>
<feature type="transmembrane region" description="Helical" evidence="1">
    <location>
        <begin position="146"/>
        <end position="167"/>
    </location>
</feature>
<evidence type="ECO:0000313" key="2">
    <source>
        <dbReference type="EMBL" id="HIR55454.1"/>
    </source>
</evidence>
<keyword evidence="1" id="KW-1133">Transmembrane helix</keyword>
<name>A0A9D1DM69_9FIRM</name>
<reference evidence="2" key="1">
    <citation type="submission" date="2020-10" db="EMBL/GenBank/DDBJ databases">
        <authorList>
            <person name="Gilroy R."/>
        </authorList>
    </citation>
    <scope>NUCLEOTIDE SEQUENCE</scope>
    <source>
        <strain evidence="2">ChiGjej3B3-7149</strain>
    </source>
</reference>